<dbReference type="Gene3D" id="2.40.50.140">
    <property type="entry name" value="Nucleic acid-binding proteins"/>
    <property type="match status" value="5"/>
</dbReference>
<dbReference type="PANTHER" id="PTHR23270:SF10">
    <property type="entry name" value="PROTEIN RRP5 HOMOLOG"/>
    <property type="match status" value="1"/>
</dbReference>
<dbReference type="AlphaFoldDB" id="A0A163L4H2"/>
<name>A0A163L4H2_DIDRA</name>
<dbReference type="SUPFAM" id="SSF50249">
    <property type="entry name" value="Nucleic acid-binding proteins"/>
    <property type="match status" value="5"/>
</dbReference>
<evidence type="ECO:0000259" key="2">
    <source>
        <dbReference type="PROSITE" id="PS50126"/>
    </source>
</evidence>
<evidence type="ECO:0000313" key="4">
    <source>
        <dbReference type="Proteomes" id="UP000076837"/>
    </source>
</evidence>
<feature type="domain" description="S1 motif" evidence="2">
    <location>
        <begin position="52"/>
        <end position="121"/>
    </location>
</feature>
<gene>
    <name evidence="3" type="ORF">ST47_g1367</name>
</gene>
<dbReference type="CDD" id="cd05703">
    <property type="entry name" value="S1_Rrp5_repeat_hs12_sc9"/>
    <property type="match status" value="1"/>
</dbReference>
<dbReference type="Pfam" id="PF00575">
    <property type="entry name" value="S1"/>
    <property type="match status" value="1"/>
</dbReference>
<dbReference type="GO" id="GO:0006364">
    <property type="term" value="P:rRNA processing"/>
    <property type="evidence" value="ECO:0007669"/>
    <property type="project" value="InterPro"/>
</dbReference>
<dbReference type="InterPro" id="IPR045209">
    <property type="entry name" value="Rrp5"/>
</dbReference>
<dbReference type="FunFam" id="2.40.50.140:FF:000278">
    <property type="entry name" value="rRNA biogenesis protein rrp5"/>
    <property type="match status" value="1"/>
</dbReference>
<dbReference type="InterPro" id="IPR003029">
    <property type="entry name" value="S1_domain"/>
</dbReference>
<proteinExistence type="predicted"/>
<evidence type="ECO:0000313" key="3">
    <source>
        <dbReference type="EMBL" id="KZM27492.1"/>
    </source>
</evidence>
<reference evidence="3 4" key="1">
    <citation type="journal article" date="2016" name="Sci. Rep.">
        <title>Draft genome sequencing and secretome analysis of fungal phytopathogen Ascochyta rabiei provides insight into the necrotrophic effector repertoire.</title>
        <authorList>
            <person name="Verma S."/>
            <person name="Gazara R.K."/>
            <person name="Nizam S."/>
            <person name="Parween S."/>
            <person name="Chattopadhyay D."/>
            <person name="Verma P.K."/>
        </authorList>
    </citation>
    <scope>NUCLEOTIDE SEQUENCE [LARGE SCALE GENOMIC DNA]</scope>
    <source>
        <strain evidence="3 4">ArDII</strain>
    </source>
</reference>
<dbReference type="CDD" id="cd05702">
    <property type="entry name" value="S1_Rrp5_repeat_hs11_sc8"/>
    <property type="match status" value="1"/>
</dbReference>
<dbReference type="EMBL" id="JYNV01000061">
    <property type="protein sequence ID" value="KZM27492.1"/>
    <property type="molecule type" value="Genomic_DNA"/>
</dbReference>
<organism evidence="3 4">
    <name type="scientific">Didymella rabiei</name>
    <name type="common">Chickpea ascochyta blight fungus</name>
    <name type="synonym">Mycosphaerella rabiei</name>
    <dbReference type="NCBI Taxonomy" id="5454"/>
    <lineage>
        <taxon>Eukaryota</taxon>
        <taxon>Fungi</taxon>
        <taxon>Dikarya</taxon>
        <taxon>Ascomycota</taxon>
        <taxon>Pezizomycotina</taxon>
        <taxon>Dothideomycetes</taxon>
        <taxon>Pleosporomycetidae</taxon>
        <taxon>Pleosporales</taxon>
        <taxon>Pleosporineae</taxon>
        <taxon>Didymellaceae</taxon>
        <taxon>Ascochyta</taxon>
    </lineage>
</organism>
<evidence type="ECO:0000256" key="1">
    <source>
        <dbReference type="SAM" id="MobiDB-lite"/>
    </source>
</evidence>
<feature type="domain" description="S1 motif" evidence="2">
    <location>
        <begin position="354"/>
        <end position="423"/>
    </location>
</feature>
<dbReference type="Proteomes" id="UP000076837">
    <property type="component" value="Unassembled WGS sequence"/>
</dbReference>
<comment type="caution">
    <text evidence="3">The sequence shown here is derived from an EMBL/GenBank/DDBJ whole genome shotgun (WGS) entry which is preliminary data.</text>
</comment>
<dbReference type="CDD" id="cd05706">
    <property type="entry name" value="S1_Rrp5_repeat_sc10"/>
    <property type="match status" value="1"/>
</dbReference>
<sequence length="507" mass="55889">MKKIRVGGVLEDLVVLNKHYKSKNVTVSNKPSLRKAAQAGRLITSFADIKAGATVYGFVRGLLPDKIFLELGNNISGAVFKSQLTDEMLRSPNFGLRKDQSVTAKVTHVDEAKELFWLSMKTDADLDMDSASKGTEPVGEPLVDPVDPNITSTADIEFGVAASVRVRSIKNTQLNVSLGENVQGRISVAEIFESWDDIKDKKNPLAQFKMNDTIKAKILGRHDARNHRFLPITHRSSNKTPTYELTAKKDKLTTEADVLSLDKITPDATLVAFVNNIADRFVWVNISANVRGRIDFLDLTDDLEKLSAIESNFPVGSALKVRVKSVDVAAGRLDLTAASSVAGNKLTLKDLKVGYVLPARVTKTHDTSIVVQINESIAAPIYLEQLADDYDKAKPSEFKTGDVLRVCVVDVDVPNKKLGLSARPSKVLSASLPVKDPEIKDRSDLKINQVVRGFIKQVTDNGIYVRLGPKVEAYVRITRYRKGHLQQRQHAQPSDELEDLGHPGRVH</sequence>
<dbReference type="STRING" id="5454.A0A163L4H2"/>
<dbReference type="GO" id="GO:0003723">
    <property type="term" value="F:RNA binding"/>
    <property type="evidence" value="ECO:0007669"/>
    <property type="project" value="TreeGrafter"/>
</dbReference>
<feature type="domain" description="S1 motif" evidence="2">
    <location>
        <begin position="448"/>
        <end position="507"/>
    </location>
</feature>
<dbReference type="InterPro" id="IPR048058">
    <property type="entry name" value="Rrp5_S1_rpt_hs11_sc8"/>
</dbReference>
<accession>A0A163L4H2</accession>
<feature type="domain" description="S1 motif" evidence="2">
    <location>
        <begin position="267"/>
        <end position="338"/>
    </location>
</feature>
<dbReference type="PANTHER" id="PTHR23270">
    <property type="entry name" value="PROGRAMMED CELL DEATH PROTEIN 11 PRE-RRNA PROCESSING PROTEIN RRP5"/>
    <property type="match status" value="1"/>
</dbReference>
<keyword evidence="4" id="KW-1185">Reference proteome</keyword>
<dbReference type="PROSITE" id="PS50126">
    <property type="entry name" value="S1"/>
    <property type="match status" value="5"/>
</dbReference>
<dbReference type="GO" id="GO:0032040">
    <property type="term" value="C:small-subunit processome"/>
    <property type="evidence" value="ECO:0007669"/>
    <property type="project" value="TreeGrafter"/>
</dbReference>
<dbReference type="InterPro" id="IPR012340">
    <property type="entry name" value="NA-bd_OB-fold"/>
</dbReference>
<protein>
    <submittedName>
        <fullName evidence="3">RNA binding</fullName>
    </submittedName>
</protein>
<dbReference type="SMART" id="SM00316">
    <property type="entry name" value="S1"/>
    <property type="match status" value="5"/>
</dbReference>
<feature type="region of interest" description="Disordered" evidence="1">
    <location>
        <begin position="484"/>
        <end position="507"/>
    </location>
</feature>
<feature type="domain" description="S1 motif" evidence="2">
    <location>
        <begin position="159"/>
        <end position="235"/>
    </location>
</feature>